<dbReference type="AlphaFoldDB" id="A0AAN9UCW6"/>
<dbReference type="InterPro" id="IPR003959">
    <property type="entry name" value="ATPase_AAA_core"/>
</dbReference>
<dbReference type="PANTHER" id="PTHR46411">
    <property type="entry name" value="FAMILY ATPASE, PUTATIVE-RELATED"/>
    <property type="match status" value="1"/>
</dbReference>
<dbReference type="Gene3D" id="3.40.50.300">
    <property type="entry name" value="P-loop containing nucleotide triphosphate hydrolases"/>
    <property type="match status" value="1"/>
</dbReference>
<feature type="compositionally biased region" description="Basic and acidic residues" evidence="1">
    <location>
        <begin position="45"/>
        <end position="60"/>
    </location>
</feature>
<evidence type="ECO:0000313" key="3">
    <source>
        <dbReference type="EMBL" id="KAK7744040.1"/>
    </source>
</evidence>
<dbReference type="CDD" id="cd19481">
    <property type="entry name" value="RecA-like_protease"/>
    <property type="match status" value="1"/>
</dbReference>
<feature type="domain" description="AAA+ ATPase" evidence="2">
    <location>
        <begin position="475"/>
        <end position="599"/>
    </location>
</feature>
<feature type="region of interest" description="Disordered" evidence="1">
    <location>
        <begin position="32"/>
        <end position="60"/>
    </location>
</feature>
<dbReference type="Proteomes" id="UP001320420">
    <property type="component" value="Unassembled WGS sequence"/>
</dbReference>
<dbReference type="InterPro" id="IPR027417">
    <property type="entry name" value="P-loop_NTPase"/>
</dbReference>
<comment type="caution">
    <text evidence="3">The sequence shown here is derived from an EMBL/GenBank/DDBJ whole genome shotgun (WGS) entry which is preliminary data.</text>
</comment>
<reference evidence="3 4" key="1">
    <citation type="submission" date="2024-02" db="EMBL/GenBank/DDBJ databases">
        <title>De novo assembly and annotation of 12 fungi associated with fruit tree decline syndrome in Ontario, Canada.</title>
        <authorList>
            <person name="Sulman M."/>
            <person name="Ellouze W."/>
            <person name="Ilyukhin E."/>
        </authorList>
    </citation>
    <scope>NUCLEOTIDE SEQUENCE [LARGE SCALE GENOMIC DNA]</scope>
    <source>
        <strain evidence="3 4">M11/M66-122</strain>
    </source>
</reference>
<dbReference type="Pfam" id="PF00004">
    <property type="entry name" value="AAA"/>
    <property type="match status" value="1"/>
</dbReference>
<evidence type="ECO:0000256" key="1">
    <source>
        <dbReference type="SAM" id="MobiDB-lite"/>
    </source>
</evidence>
<evidence type="ECO:0000259" key="2">
    <source>
        <dbReference type="SMART" id="SM00382"/>
    </source>
</evidence>
<dbReference type="SUPFAM" id="SSF52540">
    <property type="entry name" value="P-loop containing nucleoside triphosphate hydrolases"/>
    <property type="match status" value="1"/>
</dbReference>
<organism evidence="3 4">
    <name type="scientific">Diatrype stigma</name>
    <dbReference type="NCBI Taxonomy" id="117547"/>
    <lineage>
        <taxon>Eukaryota</taxon>
        <taxon>Fungi</taxon>
        <taxon>Dikarya</taxon>
        <taxon>Ascomycota</taxon>
        <taxon>Pezizomycotina</taxon>
        <taxon>Sordariomycetes</taxon>
        <taxon>Xylariomycetidae</taxon>
        <taxon>Xylariales</taxon>
        <taxon>Diatrypaceae</taxon>
        <taxon>Diatrype</taxon>
    </lineage>
</organism>
<evidence type="ECO:0000313" key="4">
    <source>
        <dbReference type="Proteomes" id="UP001320420"/>
    </source>
</evidence>
<dbReference type="GO" id="GO:0005524">
    <property type="term" value="F:ATP binding"/>
    <property type="evidence" value="ECO:0007669"/>
    <property type="project" value="InterPro"/>
</dbReference>
<proteinExistence type="predicted"/>
<dbReference type="PANTHER" id="PTHR46411:SF2">
    <property type="entry name" value="AAA+ ATPASE DOMAIN-CONTAINING PROTEIN"/>
    <property type="match status" value="1"/>
</dbReference>
<gene>
    <name evidence="3" type="ORF">SLS62_010340</name>
</gene>
<dbReference type="GO" id="GO:0016887">
    <property type="term" value="F:ATP hydrolysis activity"/>
    <property type="evidence" value="ECO:0007669"/>
    <property type="project" value="InterPro"/>
</dbReference>
<sequence>MESFPELEKRVQALEQRYASVVGTVEDELDRLSLRESETASQDDQADKRELNGEELKGPERPETDLLKVHVKFRKEILHSSGDLVWVKGSGVEDSDVEVLPSQRKSFRYAELKNGKLLFYVERSTKLYEILLGFYPPETGQLKEFSSALQFNSIFPLVHCRDRLKELENSTTDDRLRTELRALDLLYERKHHFRNAKQQYDKLQGAKTINHELLRGLFSTDQLVVFRELRDEWAIARVKTVFVDEQQRSRYELELACEAIDFDGKTFRTHTYRKEIENFVGTKNITELAVYPLSHHPGKESLIEDSIKSGRIWKALHDKLTTSDGQPGSRVMQYVGYCEAFPINDDGIGNEITGRVVVDSTRYPDRDLLFSQDNTDPFKRTGDVFADTPENNPLVLCPKKVLVYSLSDNEWYYVAMQRLEQPTWVDDAWSRLVVSPSLDVENSVERIRKLAKAHMNSTQSRKIGMKPDNFRGKGKGLTFLLHGPPGVGKTMTAECLSEELKSPLYRINLGMLVSHERWESKIEEIFKQAHFWNAILLIDEAEVVMSERTVTQMSSLAWVAVFLRKIEYFEGILFLTTNQIHMIDPAFISRVNLGVRFPELDHEIRLQIWQKLLGESGASSLNLRADGQALEKFAEIQLNGRQIRNVIYSARLLADPAISGPLTKAEIDKSLKDVINFMDMIKEEKHVVEMNHMSHWS</sequence>
<protein>
    <recommendedName>
        <fullName evidence="2">AAA+ ATPase domain-containing protein</fullName>
    </recommendedName>
</protein>
<keyword evidence="4" id="KW-1185">Reference proteome</keyword>
<dbReference type="InterPro" id="IPR054289">
    <property type="entry name" value="DUF7025"/>
</dbReference>
<dbReference type="InterPro" id="IPR003593">
    <property type="entry name" value="AAA+_ATPase"/>
</dbReference>
<dbReference type="EMBL" id="JAKJXP020000125">
    <property type="protein sequence ID" value="KAK7744040.1"/>
    <property type="molecule type" value="Genomic_DNA"/>
</dbReference>
<dbReference type="SMART" id="SM00382">
    <property type="entry name" value="AAA"/>
    <property type="match status" value="1"/>
</dbReference>
<accession>A0AAN9UCW6</accession>
<name>A0AAN9UCW6_9PEZI</name>
<dbReference type="Pfam" id="PF22942">
    <property type="entry name" value="DUF7025"/>
    <property type="match status" value="1"/>
</dbReference>